<keyword evidence="10 15" id="KW-0239">DNA-directed DNA polymerase</keyword>
<keyword evidence="8 15" id="KW-0863">Zinc-finger</keyword>
<evidence type="ECO:0000256" key="6">
    <source>
        <dbReference type="ARBA" id="ARBA00022705"/>
    </source>
</evidence>
<dbReference type="EC" id="2.7.7.7" evidence="15"/>
<dbReference type="GO" id="GO:0006287">
    <property type="term" value="P:base-excision repair, gap-filling"/>
    <property type="evidence" value="ECO:0007669"/>
    <property type="project" value="TreeGrafter"/>
</dbReference>
<dbReference type="GO" id="GO:0051539">
    <property type="term" value="F:4 iron, 4 sulfur cluster binding"/>
    <property type="evidence" value="ECO:0007669"/>
    <property type="project" value="UniProtKB-KW"/>
</dbReference>
<dbReference type="InterPro" id="IPR042087">
    <property type="entry name" value="DNA_pol_B_thumb"/>
</dbReference>
<dbReference type="InterPro" id="IPR023211">
    <property type="entry name" value="DNA_pol_palm_dom_sf"/>
</dbReference>
<dbReference type="SMART" id="SM00486">
    <property type="entry name" value="POLBc"/>
    <property type="match status" value="1"/>
</dbReference>
<dbReference type="GO" id="GO:0006297">
    <property type="term" value="P:nucleotide-excision repair, DNA gap filling"/>
    <property type="evidence" value="ECO:0007669"/>
    <property type="project" value="TreeGrafter"/>
</dbReference>
<dbReference type="PANTHER" id="PTHR10670:SF0">
    <property type="entry name" value="DNA POLYMERASE EPSILON CATALYTIC SUBUNIT A"/>
    <property type="match status" value="1"/>
</dbReference>
<keyword evidence="12 15" id="KW-0411">Iron-sulfur</keyword>
<dbReference type="Pfam" id="PF22634">
    <property type="entry name" value="POL2_thumb"/>
    <property type="match status" value="1"/>
</dbReference>
<keyword evidence="3 15" id="KW-0004">4Fe-4S</keyword>
<evidence type="ECO:0000256" key="3">
    <source>
        <dbReference type="ARBA" id="ARBA00022485"/>
    </source>
</evidence>
<evidence type="ECO:0000256" key="1">
    <source>
        <dbReference type="ARBA" id="ARBA00004123"/>
    </source>
</evidence>
<keyword evidence="16" id="KW-0175">Coiled coil</keyword>
<feature type="domain" description="DNA polymerase epsilon ,catalytic subunit A thumb" evidence="19">
    <location>
        <begin position="958"/>
        <end position="1133"/>
    </location>
</feature>
<proteinExistence type="inferred from homology"/>
<evidence type="ECO:0000259" key="18">
    <source>
        <dbReference type="Pfam" id="PF03104"/>
    </source>
</evidence>
<feature type="compositionally biased region" description="Basic and acidic residues" evidence="17">
    <location>
        <begin position="1481"/>
        <end position="1498"/>
    </location>
</feature>
<dbReference type="InterPro" id="IPR043502">
    <property type="entry name" value="DNA/RNA_pol_sf"/>
</dbReference>
<evidence type="ECO:0000256" key="2">
    <source>
        <dbReference type="ARBA" id="ARBA00005755"/>
    </source>
</evidence>
<dbReference type="InterPro" id="IPR055191">
    <property type="entry name" value="POL2_thumb"/>
</dbReference>
<feature type="region of interest" description="Disordered" evidence="17">
    <location>
        <begin position="1477"/>
        <end position="1530"/>
    </location>
</feature>
<comment type="caution">
    <text evidence="20">The sequence shown here is derived from an EMBL/GenBank/DDBJ whole genome shotgun (WGS) entry which is preliminary data.</text>
</comment>
<dbReference type="PANTHER" id="PTHR10670">
    <property type="entry name" value="DNA POLYMERASE EPSILON CATALYTIC SUBUNIT A"/>
    <property type="match status" value="1"/>
</dbReference>
<comment type="subcellular location">
    <subcellularLocation>
        <location evidence="1 15">Nucleus</location>
    </subcellularLocation>
</comment>
<evidence type="ECO:0000256" key="17">
    <source>
        <dbReference type="SAM" id="MobiDB-lite"/>
    </source>
</evidence>
<dbReference type="GO" id="GO:0008310">
    <property type="term" value="F:single-stranded DNA 3'-5' DNA exonuclease activity"/>
    <property type="evidence" value="ECO:0007669"/>
    <property type="project" value="TreeGrafter"/>
</dbReference>
<evidence type="ECO:0000256" key="15">
    <source>
        <dbReference type="RuleBase" id="RU365029"/>
    </source>
</evidence>
<keyword evidence="14 15" id="KW-0539">Nucleus</keyword>
<dbReference type="InterPro" id="IPR012337">
    <property type="entry name" value="RNaseH-like_sf"/>
</dbReference>
<evidence type="ECO:0000256" key="4">
    <source>
        <dbReference type="ARBA" id="ARBA00022679"/>
    </source>
</evidence>
<evidence type="ECO:0000256" key="14">
    <source>
        <dbReference type="ARBA" id="ARBA00023242"/>
    </source>
</evidence>
<dbReference type="FunFam" id="3.30.420.10:FF:000010">
    <property type="entry name" value="DNA polymerase epsilon catalytic subunit"/>
    <property type="match status" value="1"/>
</dbReference>
<evidence type="ECO:0000313" key="21">
    <source>
        <dbReference type="Proteomes" id="UP000291404"/>
    </source>
</evidence>
<evidence type="ECO:0000256" key="16">
    <source>
        <dbReference type="SAM" id="Coils"/>
    </source>
</evidence>
<dbReference type="VEuPathDB" id="MicrosporidiaDB:CWI39_1149p0010"/>
<evidence type="ECO:0000256" key="10">
    <source>
        <dbReference type="ARBA" id="ARBA00022932"/>
    </source>
</evidence>
<dbReference type="VEuPathDB" id="MicrosporidiaDB:CWI36_0407p0010"/>
<dbReference type="VEuPathDB" id="MicrosporidiaDB:CWI39_2321p0010"/>
<dbReference type="Gene3D" id="1.10.132.60">
    <property type="entry name" value="DNA polymerase family B, C-terminal domain"/>
    <property type="match status" value="1"/>
</dbReference>
<comment type="function">
    <text evidence="15">DNA polymerase II participates in chromosomal DNA replication.</text>
</comment>
<keyword evidence="7 15" id="KW-0479">Metal-binding</keyword>
<evidence type="ECO:0000256" key="8">
    <source>
        <dbReference type="ARBA" id="ARBA00022771"/>
    </source>
</evidence>
<evidence type="ECO:0000259" key="19">
    <source>
        <dbReference type="Pfam" id="PF22634"/>
    </source>
</evidence>
<organism evidence="20 21">
    <name type="scientific">Hamiltosporidium magnivora</name>
    <dbReference type="NCBI Taxonomy" id="148818"/>
    <lineage>
        <taxon>Eukaryota</taxon>
        <taxon>Fungi</taxon>
        <taxon>Fungi incertae sedis</taxon>
        <taxon>Microsporidia</taxon>
        <taxon>Dubosqiidae</taxon>
        <taxon>Hamiltosporidium</taxon>
    </lineage>
</organism>
<dbReference type="EMBL" id="PITI01000407">
    <property type="protein sequence ID" value="TBU06637.1"/>
    <property type="molecule type" value="Genomic_DNA"/>
</dbReference>
<dbReference type="GO" id="GO:0008270">
    <property type="term" value="F:zinc ion binding"/>
    <property type="evidence" value="ECO:0007669"/>
    <property type="project" value="UniProtKB-KW"/>
</dbReference>
<dbReference type="InterPro" id="IPR006133">
    <property type="entry name" value="DNA-dir_DNA_pol_B_exonuc"/>
</dbReference>
<evidence type="ECO:0000256" key="12">
    <source>
        <dbReference type="ARBA" id="ARBA00023014"/>
    </source>
</evidence>
<evidence type="ECO:0000256" key="7">
    <source>
        <dbReference type="ARBA" id="ARBA00022723"/>
    </source>
</evidence>
<keyword evidence="4 15" id="KW-0808">Transferase</keyword>
<evidence type="ECO:0000313" key="20">
    <source>
        <dbReference type="EMBL" id="TBU06637.1"/>
    </source>
</evidence>
<dbReference type="Pfam" id="PF03104">
    <property type="entry name" value="DNA_pol_B_exo1"/>
    <property type="match status" value="1"/>
</dbReference>
<comment type="catalytic activity">
    <reaction evidence="15">
        <text>DNA(n) + a 2'-deoxyribonucleoside 5'-triphosphate = DNA(n+1) + diphosphate</text>
        <dbReference type="Rhea" id="RHEA:22508"/>
        <dbReference type="Rhea" id="RHEA-COMP:17339"/>
        <dbReference type="Rhea" id="RHEA-COMP:17340"/>
        <dbReference type="ChEBI" id="CHEBI:33019"/>
        <dbReference type="ChEBI" id="CHEBI:61560"/>
        <dbReference type="ChEBI" id="CHEBI:173112"/>
        <dbReference type="EC" id="2.7.7.7"/>
    </reaction>
</comment>
<keyword evidence="5 15" id="KW-0548">Nucleotidyltransferase</keyword>
<dbReference type="GO" id="GO:0000278">
    <property type="term" value="P:mitotic cell cycle"/>
    <property type="evidence" value="ECO:0007669"/>
    <property type="project" value="TreeGrafter"/>
</dbReference>
<keyword evidence="6 15" id="KW-0235">DNA replication</keyword>
<comment type="cofactor">
    <cofactor evidence="15">
        <name>[4Fe-4S] cluster</name>
        <dbReference type="ChEBI" id="CHEBI:49883"/>
    </cofactor>
</comment>
<dbReference type="Gene3D" id="3.30.420.10">
    <property type="entry name" value="Ribonuclease H-like superfamily/Ribonuclease H"/>
    <property type="match status" value="1"/>
</dbReference>
<dbReference type="Proteomes" id="UP000291404">
    <property type="component" value="Unassembled WGS sequence"/>
</dbReference>
<dbReference type="InterPro" id="IPR036397">
    <property type="entry name" value="RNaseH_sf"/>
</dbReference>
<feature type="coiled-coil region" evidence="16">
    <location>
        <begin position="1747"/>
        <end position="1779"/>
    </location>
</feature>
<dbReference type="InterPro" id="IPR029703">
    <property type="entry name" value="POL2"/>
</dbReference>
<keyword evidence="13 15" id="KW-0238">DNA-binding</keyword>
<dbReference type="SUPFAM" id="SSF53098">
    <property type="entry name" value="Ribonuclease H-like"/>
    <property type="match status" value="1"/>
</dbReference>
<dbReference type="GO" id="GO:0003677">
    <property type="term" value="F:DNA binding"/>
    <property type="evidence" value="ECO:0007669"/>
    <property type="project" value="UniProtKB-KW"/>
</dbReference>
<evidence type="ECO:0000256" key="9">
    <source>
        <dbReference type="ARBA" id="ARBA00022833"/>
    </source>
</evidence>
<name>A0A4Q9LF66_9MICR</name>
<protein>
    <recommendedName>
        <fullName evidence="15">DNA polymerase epsilon catalytic subunit</fullName>
        <ecNumber evidence="15">2.7.7.7</ecNumber>
    </recommendedName>
</protein>
<dbReference type="VEuPathDB" id="MicrosporidiaDB:CWI39_3594p0010"/>
<gene>
    <name evidence="20" type="ORF">CWI36_0407p0010</name>
</gene>
<dbReference type="STRING" id="148818.A0A4Q9LF66"/>
<sequence>MQRANENSLEEQFGFLSYHDFEERNGWLLNYVVTQEIDTSSYVKFYFVDTQKQNFSISIPFFPSLILETDEINFLEEYLRKKYEGEIECTEIISRMDINIYNHLSLKPGNYLRIYFKNEIFFSKAVKDLKKIISKNKVLHKHETIYEDFSFFKSESQNMNINCNIKEIYEYDIPYEVVISVELNIKCGSWYEIKYEGEKYIINPLLYEVPPELRIFAFDIETTKQPLKFPNAEIDEVMMISILTSNTGTLIVNRLIVSGDISDFEYSPKEDMKSEFKIYNEMNEEALLLRFYEIIQDYKPHVITTYNGNVFDFPFIFKRSLKYDLNMGDIIGFNQTRENFVCNFIVHLDCYKWVKRDSYLPIGSQGLKSVAKAKLNYFPDEMDPELMMFSAKNEPQKLASYSVSDAVATFYLYLKYVHPFIFSLSTLIPLPPHDVIDKGSGTLCESLLIAECMKNEILVPPKKNSDDMLFYKGFLVETMTYVGGHVECLKAGIYRSDFEYDFVLKTNSINKLIEQLEIILKDFRNEEFFEEVIKKIKYKLTEYIINGNKSNETAENNFNQSNIENVLVNKIKLREKPLIYHLDVAAMYPNIILTNRLQPYSIVTDENCMRCDFNNKNNLCKREMDWVLRVEYLIANKKEIEMLEFQLENEYFKIEEHIKPVIYKNLPQKKKNEILKERIKNYSKKIYNKIYKSNVENKSSRVCQREVSFYVDTVRKFRDQRYFYKKKFQNAKTDLENEKSDEKKEILSKMLVVYESLQIAHKCILNSFYGYVMRKGARWYSMEMAAIVCNTGGSIIKEARNFIEGIGIPLELDTDGIWCLIPESFPDTFLVNKNKKISFLCIVLNYLISQKFTNQQYQEKIIINDCNSELTSDNKSSFINTENFLSSNTILNSDQRKFHIKNKYEIKPYNSIEFEIDGPYKAMVLPSSTEEGKQIKKRYVVINMKDKISELKGFESKRRGELKIIKKFQEELFNLFTKGSNLQECYKILGDCCNYWLGIINTKGKYLSDDDIFELFAESKNMSKRLEKYDGRKTTATCTAKRLGDLLGNEILNESGLKCEYVIARYPEKKPITDRAIPVNLFYSIEEVKNKYLNQWLGIHTPIDIRDLLDWNYYFERLETIMQKIVVIPAFFQNISNPIDQLRIPNWVFKNKKNESLKKLNFICDLEETIKDYSIKKVKHKTLEENINFKNKSQNQEFHNKESHNKESLFNIQKEINVKKNENYLDLLKKGYSFYINSIKNYWKDDFFKKNEERKELNNKTNILGIEVLENGTAILHKSINENYISEKIYPEKKLFINLLVENIEDKNFSMEKGDYYIDDSLFTVPLYCLKLLEKDYILKFKLISNFFDHLCVKSVYEEDRDIIYNIYSEYENEAKYFTSCFVLSFHYYGKDSFIFLTENKIYILSKSEYFLKKGIKNKLYDAFNGFESLDDELKVFDLRKKGYDIEKEGINLNENTNEQKNEKLEIENDSEKVGINLKENTNEQKNEKPEIENDSEKVGINLKENTNEQKNENNFGITNENENENEQKSEKLEIENENLINFKEDIKEQNSVISNDMENQGLIDSNLISDQEIVEKPCKEINGGENVTTSSKIFFEQNEQETLKEVNYFKKKSETFESNNFKNKFVEIITDLDLKKFITKYFKRKTLFVMNYNDLNRKLLSSLLEKRHLIFKMNLKNNNFLMNSFNSILNCNLELLRLMCLKYRNILEISFYSKIPVLNIPINYKNHSTFSSNSSDFKILDDQINKNNSLELINDLKNNNEEQKIENLKINNETYILHDEISSEILDFMFYKEAIKNNLLLTNEEYLDLSVLKDEYYNEGYNGSYCYEFECVGTLILSILEAEKFKNEDFFIQSKEFNVFRNFIKNIFKDSVLYGKTGKNSSKSIFNKSNDGLKNDLKLTKDEISNTKVFCDNNNSTKEDNIRCSIKKLQEYFTEPNKDYFYNAPGYLLGKIPIWVKKETKLLSKKFRQNLKILQQKYIIELVGKLKSMGVHIISVNKEIITISTGKLELSDAENYFGFLQNSISKIRNDKTCISTGFSFDGLTFRLLRIHKSMIYINPQCYFFLSTQNEIYSNCKRLKIPLSFLKMVLIEEKIENNYFYSLIMNKKIKNSEFIKSIKICLKIASYLKDISELKSNSFKMLRISEFEYKNNLNRKLKYLMFDILCKKCNTDNILRIHLQTEDNIFFDNICTKCYSDFDTDEIERVCMEYVYYKTDEYLCGETFCLRCHKYNERRLKEFCVCGDVFITKDYKKEFNVIKDYVKTKKMSDFIDHFMKY</sequence>
<dbReference type="SUPFAM" id="SSF56672">
    <property type="entry name" value="DNA/RNA polymerases"/>
    <property type="match status" value="1"/>
</dbReference>
<dbReference type="Gene3D" id="3.90.1600.10">
    <property type="entry name" value="Palm domain of DNA polymerase"/>
    <property type="match status" value="1"/>
</dbReference>
<keyword evidence="11 15" id="KW-0408">Iron</keyword>
<evidence type="ECO:0000256" key="11">
    <source>
        <dbReference type="ARBA" id="ARBA00023004"/>
    </source>
</evidence>
<accession>A0A4Q9LF66</accession>
<dbReference type="InterPro" id="IPR006172">
    <property type="entry name" value="DNA-dir_DNA_pol_B"/>
</dbReference>
<keyword evidence="9 15" id="KW-0862">Zinc</keyword>
<dbReference type="GO" id="GO:0000166">
    <property type="term" value="F:nucleotide binding"/>
    <property type="evidence" value="ECO:0007669"/>
    <property type="project" value="InterPro"/>
</dbReference>
<feature type="domain" description="DNA-directed DNA polymerase family B exonuclease" evidence="18">
    <location>
        <begin position="167"/>
        <end position="370"/>
    </location>
</feature>
<dbReference type="GO" id="GO:0045004">
    <property type="term" value="P:DNA replication proofreading"/>
    <property type="evidence" value="ECO:0007669"/>
    <property type="project" value="TreeGrafter"/>
</dbReference>
<dbReference type="GO" id="GO:0008622">
    <property type="term" value="C:epsilon DNA polymerase complex"/>
    <property type="evidence" value="ECO:0007669"/>
    <property type="project" value="InterPro"/>
</dbReference>
<comment type="similarity">
    <text evidence="2 15">Belongs to the DNA polymerase type-B family.</text>
</comment>
<dbReference type="GO" id="GO:0003887">
    <property type="term" value="F:DNA-directed DNA polymerase activity"/>
    <property type="evidence" value="ECO:0007669"/>
    <property type="project" value="UniProtKB-KW"/>
</dbReference>
<reference evidence="20 21" key="1">
    <citation type="submission" date="2017-12" db="EMBL/GenBank/DDBJ databases">
        <authorList>
            <person name="Pombert J.-F."/>
            <person name="Haag K.L."/>
            <person name="Ebert D."/>
        </authorList>
    </citation>
    <scope>NUCLEOTIDE SEQUENCE [LARGE SCALE GENOMIC DNA]</scope>
    <source>
        <strain evidence="20">BE-OM-2</strain>
    </source>
</reference>
<dbReference type="GO" id="GO:0006272">
    <property type="term" value="P:leading strand elongation"/>
    <property type="evidence" value="ECO:0007669"/>
    <property type="project" value="TreeGrafter"/>
</dbReference>
<keyword evidence="21" id="KW-1185">Reference proteome</keyword>
<evidence type="ECO:0000256" key="5">
    <source>
        <dbReference type="ARBA" id="ARBA00022695"/>
    </source>
</evidence>
<evidence type="ECO:0000256" key="13">
    <source>
        <dbReference type="ARBA" id="ARBA00023125"/>
    </source>
</evidence>